<dbReference type="OrthoDB" id="1632067at2759"/>
<accession>A0A835LX84</accession>
<feature type="compositionally biased region" description="Polar residues" evidence="1">
    <location>
        <begin position="430"/>
        <end position="448"/>
    </location>
</feature>
<evidence type="ECO:0000313" key="2">
    <source>
        <dbReference type="EMBL" id="KAF9606519.1"/>
    </source>
</evidence>
<proteinExistence type="predicted"/>
<dbReference type="Proteomes" id="UP000631114">
    <property type="component" value="Unassembled WGS sequence"/>
</dbReference>
<sequence>MVKLWIQIFGLPENRINEENIKSIGLSLGKVKAIDLNCSSEFKKPGVGHLTPAKDVEMTVGSSDVSDRSYKNVGGQFLVDPGLLESFGVDLLGLNKTREGTSPMRLARPEIEVHGQGLLVIWEDKMGSTDMDLEQDNRVEVENSSTDSGESVVLDLMDHVLPLEEEDPYEQVVPLAVKNPYELALVPVVEQNQTDLVGYEADFEGMMGQPEPLALDSSSVVSCLHFQDLQGTIGTSATGKQGNLDEVEEVENDVLEGVSGNSGGILSDGMADPASYVNAERDIDQDTDVSCLMHGLIGPSHCLSLLTIGRSSQDEKTLIWLSHGEERNLKLSLVSKIVPGQRTAVFRRFPRPEKDYLSFSLLYGNGERSLDPLNGGDFIQNSSRPFSATLEATSSFLRIAHSKSSDFSSREPPSNTTSSDVGSDRANMQLGLQPSGVENASTNSSSSVAPPEVETSPSE</sequence>
<feature type="compositionally biased region" description="Polar residues" evidence="1">
    <location>
        <begin position="405"/>
        <end position="421"/>
    </location>
</feature>
<dbReference type="AlphaFoldDB" id="A0A835LX84"/>
<name>A0A835LX84_9MAGN</name>
<gene>
    <name evidence="2" type="ORF">IFM89_025892</name>
</gene>
<dbReference type="InterPro" id="IPR011993">
    <property type="entry name" value="PH-like_dom_sf"/>
</dbReference>
<organism evidence="2 3">
    <name type="scientific">Coptis chinensis</name>
    <dbReference type="NCBI Taxonomy" id="261450"/>
    <lineage>
        <taxon>Eukaryota</taxon>
        <taxon>Viridiplantae</taxon>
        <taxon>Streptophyta</taxon>
        <taxon>Embryophyta</taxon>
        <taxon>Tracheophyta</taxon>
        <taxon>Spermatophyta</taxon>
        <taxon>Magnoliopsida</taxon>
        <taxon>Ranunculales</taxon>
        <taxon>Ranunculaceae</taxon>
        <taxon>Coptidoideae</taxon>
        <taxon>Coptis</taxon>
    </lineage>
</organism>
<protein>
    <recommendedName>
        <fullName evidence="4">DUF4283 domain-containing protein</fullName>
    </recommendedName>
</protein>
<dbReference type="Gene3D" id="2.30.29.30">
    <property type="entry name" value="Pleckstrin-homology domain (PH domain)/Phosphotyrosine-binding domain (PTB)"/>
    <property type="match status" value="1"/>
</dbReference>
<keyword evidence="3" id="KW-1185">Reference proteome</keyword>
<evidence type="ECO:0000256" key="1">
    <source>
        <dbReference type="SAM" id="MobiDB-lite"/>
    </source>
</evidence>
<dbReference type="EMBL" id="JADFTS010000005">
    <property type="protein sequence ID" value="KAF9606519.1"/>
    <property type="molecule type" value="Genomic_DNA"/>
</dbReference>
<evidence type="ECO:0000313" key="3">
    <source>
        <dbReference type="Proteomes" id="UP000631114"/>
    </source>
</evidence>
<evidence type="ECO:0008006" key="4">
    <source>
        <dbReference type="Google" id="ProtNLM"/>
    </source>
</evidence>
<reference evidence="2 3" key="1">
    <citation type="submission" date="2020-10" db="EMBL/GenBank/DDBJ databases">
        <title>The Coptis chinensis genome and diversification of protoberbering-type alkaloids.</title>
        <authorList>
            <person name="Wang B."/>
            <person name="Shu S."/>
            <person name="Song C."/>
            <person name="Liu Y."/>
        </authorList>
    </citation>
    <scope>NUCLEOTIDE SEQUENCE [LARGE SCALE GENOMIC DNA]</scope>
    <source>
        <strain evidence="2">HL-2020</strain>
        <tissue evidence="2">Leaf</tissue>
    </source>
</reference>
<comment type="caution">
    <text evidence="2">The sequence shown here is derived from an EMBL/GenBank/DDBJ whole genome shotgun (WGS) entry which is preliminary data.</text>
</comment>
<feature type="region of interest" description="Disordered" evidence="1">
    <location>
        <begin position="403"/>
        <end position="459"/>
    </location>
</feature>